<dbReference type="Proteomes" id="UP000050668">
    <property type="component" value="Unassembled WGS sequence"/>
</dbReference>
<accession>A0ABR5K645</accession>
<evidence type="ECO:0000256" key="4">
    <source>
        <dbReference type="PIRNR" id="PIRNR006078"/>
    </source>
</evidence>
<comment type="similarity">
    <text evidence="1 4">Belongs to the glycerate kinase type-1 family.</text>
</comment>
<dbReference type="RefSeq" id="WP_053582073.1">
    <property type="nucleotide sequence ID" value="NZ_LGRV01000001.1"/>
</dbReference>
<dbReference type="InterPro" id="IPR036129">
    <property type="entry name" value="Glycerate_kinase_sf"/>
</dbReference>
<name>A0ABR5K645_9BACI</name>
<dbReference type="InterPro" id="IPR018193">
    <property type="entry name" value="Glyc_kinase_flavodox-like_fold"/>
</dbReference>
<dbReference type="NCBIfam" id="TIGR00045">
    <property type="entry name" value="glycerate kinase"/>
    <property type="match status" value="1"/>
</dbReference>
<keyword evidence="3 4" id="KW-0418">Kinase</keyword>
<organism evidence="5 6">
    <name type="scientific">Lysinibacillus contaminans</name>
    <dbReference type="NCBI Taxonomy" id="1293441"/>
    <lineage>
        <taxon>Bacteria</taxon>
        <taxon>Bacillati</taxon>
        <taxon>Bacillota</taxon>
        <taxon>Bacilli</taxon>
        <taxon>Bacillales</taxon>
        <taxon>Bacillaceae</taxon>
        <taxon>Lysinibacillus</taxon>
    </lineage>
</organism>
<evidence type="ECO:0000313" key="5">
    <source>
        <dbReference type="EMBL" id="KOS71610.1"/>
    </source>
</evidence>
<evidence type="ECO:0000313" key="6">
    <source>
        <dbReference type="Proteomes" id="UP000050668"/>
    </source>
</evidence>
<evidence type="ECO:0000256" key="3">
    <source>
        <dbReference type="ARBA" id="ARBA00022777"/>
    </source>
</evidence>
<dbReference type="SUPFAM" id="SSF110738">
    <property type="entry name" value="Glycerate kinase I"/>
    <property type="match status" value="1"/>
</dbReference>
<gene>
    <name evidence="5" type="ORF">AEA09_01060</name>
</gene>
<evidence type="ECO:0000256" key="2">
    <source>
        <dbReference type="ARBA" id="ARBA00022679"/>
    </source>
</evidence>
<keyword evidence="2 4" id="KW-0808">Transferase</keyword>
<proteinExistence type="inferred from homology"/>
<comment type="caution">
    <text evidence="5">The sequence shown here is derived from an EMBL/GenBank/DDBJ whole genome shotgun (WGS) entry which is preliminary data.</text>
</comment>
<dbReference type="EMBL" id="LGRV01000001">
    <property type="protein sequence ID" value="KOS71610.1"/>
    <property type="molecule type" value="Genomic_DNA"/>
</dbReference>
<dbReference type="PANTHER" id="PTHR21599:SF0">
    <property type="entry name" value="GLYCERATE KINASE"/>
    <property type="match status" value="1"/>
</dbReference>
<dbReference type="InterPro" id="IPR018197">
    <property type="entry name" value="Glycerate_kinase_RE-like"/>
</dbReference>
<sequence>MRVVVCPDSFKGSLSAIQVANIIANAFHEVDEMITVECVPIADGGEGTIDAFYTSLGGTLRAVTVHNPMREKVKASYLVLPDGICVIEMAQSTGLHLVKEELRNPLEATSYGMGEVIRHALDAGYREFVVGIGGSATNDGGYGLLKALGLRFFDEHGEELADDVLALQKLARIDMTEFDARVGESTWNIACDVDNPLLGENGATAVFGPQKGVTIEMHVQLERALAQLANVTAKQVGYAVHEMAGAGAAGGVGMALLAYFSATLKSGIEVVSMTTGLADRMAQADYVITGEGYSDYQTLNGKAPLGVAKLARQKRIPIVLLSGKVAVDSIPALHSYFSMIMPVADEQISTSFAMDNSVDLLFARAKELAQQLKETL</sequence>
<reference evidence="6" key="1">
    <citation type="submission" date="2015-07" db="EMBL/GenBank/DDBJ databases">
        <title>Fjat-14205 dsm 2895.</title>
        <authorList>
            <person name="Liu B."/>
            <person name="Wang J."/>
            <person name="Zhu Y."/>
            <person name="Liu G."/>
            <person name="Chen Q."/>
            <person name="Chen Z."/>
            <person name="Lan J."/>
            <person name="Che J."/>
            <person name="Ge C."/>
            <person name="Shi H."/>
            <person name="Pan Z."/>
            <person name="Liu X."/>
        </authorList>
    </citation>
    <scope>NUCLEOTIDE SEQUENCE [LARGE SCALE GENOMIC DNA]</scope>
    <source>
        <strain evidence="6">DSM 25560</strain>
    </source>
</reference>
<keyword evidence="6" id="KW-1185">Reference proteome</keyword>
<protein>
    <recommendedName>
        <fullName evidence="7">Glycerate kinase</fullName>
    </recommendedName>
</protein>
<dbReference type="PIRSF" id="PIRSF006078">
    <property type="entry name" value="GlxK"/>
    <property type="match status" value="1"/>
</dbReference>
<dbReference type="Gene3D" id="3.90.1510.10">
    <property type="entry name" value="Glycerate kinase, domain 2"/>
    <property type="match status" value="1"/>
</dbReference>
<dbReference type="PANTHER" id="PTHR21599">
    <property type="entry name" value="GLYCERATE KINASE"/>
    <property type="match status" value="1"/>
</dbReference>
<dbReference type="InterPro" id="IPR004381">
    <property type="entry name" value="Glycerate_kinase"/>
</dbReference>
<dbReference type="Pfam" id="PF02595">
    <property type="entry name" value="Gly_kinase"/>
    <property type="match status" value="1"/>
</dbReference>
<dbReference type="Gene3D" id="3.40.50.10350">
    <property type="entry name" value="Glycerate kinase, domain 1"/>
    <property type="match status" value="1"/>
</dbReference>
<evidence type="ECO:0008006" key="7">
    <source>
        <dbReference type="Google" id="ProtNLM"/>
    </source>
</evidence>
<evidence type="ECO:0000256" key="1">
    <source>
        <dbReference type="ARBA" id="ARBA00006284"/>
    </source>
</evidence>